<dbReference type="PANTHER" id="PTHR35330:SF1">
    <property type="entry name" value="SIROHEME BIOSYNTHESIS PROTEIN MET8"/>
    <property type="match status" value="1"/>
</dbReference>
<proteinExistence type="predicted"/>
<evidence type="ECO:0000256" key="4">
    <source>
        <dbReference type="ARBA" id="ARBA00023027"/>
    </source>
</evidence>
<dbReference type="EC" id="1.3.1.76" evidence="2"/>
<reference evidence="7 8" key="1">
    <citation type="journal article" date="2019" name="Int. J. Syst. Evol. Microbiol.">
        <title>The Global Catalogue of Microorganisms (GCM) 10K type strain sequencing project: providing services to taxonomists for standard genome sequencing and annotation.</title>
        <authorList>
            <consortium name="The Broad Institute Genomics Platform"/>
            <consortium name="The Broad Institute Genome Sequencing Center for Infectious Disease"/>
            <person name="Wu L."/>
            <person name="Ma J."/>
        </authorList>
    </citation>
    <scope>NUCLEOTIDE SEQUENCE [LARGE SCALE GENOMIC DNA]</scope>
    <source>
        <strain evidence="7 8">XZGYJ-43</strain>
    </source>
</reference>
<dbReference type="PANTHER" id="PTHR35330">
    <property type="entry name" value="SIROHEME BIOSYNTHESIS PROTEIN MET8"/>
    <property type="match status" value="1"/>
</dbReference>
<dbReference type="Pfam" id="PF13241">
    <property type="entry name" value="NAD_binding_7"/>
    <property type="match status" value="1"/>
</dbReference>
<dbReference type="RefSeq" id="WP_279528256.1">
    <property type="nucleotide sequence ID" value="NZ_CP122312.1"/>
</dbReference>
<dbReference type="SUPFAM" id="SSF75615">
    <property type="entry name" value="Siroheme synthase middle domains-like"/>
    <property type="match status" value="1"/>
</dbReference>
<comment type="caution">
    <text evidence="7">The sequence shown here is derived from an EMBL/GenBank/DDBJ whole genome shotgun (WGS) entry which is preliminary data.</text>
</comment>
<dbReference type="Gene3D" id="3.30.160.110">
    <property type="entry name" value="Siroheme synthase, domain 2"/>
    <property type="match status" value="1"/>
</dbReference>
<evidence type="ECO:0000256" key="5">
    <source>
        <dbReference type="ARBA" id="ARBA00023244"/>
    </source>
</evidence>
<keyword evidence="8" id="KW-1185">Reference proteome</keyword>
<evidence type="ECO:0000256" key="2">
    <source>
        <dbReference type="ARBA" id="ARBA00012400"/>
    </source>
</evidence>
<keyword evidence="3" id="KW-0560">Oxidoreductase</keyword>
<protein>
    <recommendedName>
        <fullName evidence="2">precorrin-2 dehydrogenase</fullName>
        <ecNumber evidence="2">1.3.1.76</ecNumber>
    </recommendedName>
</protein>
<dbReference type="InterPro" id="IPR028161">
    <property type="entry name" value="Met8-like"/>
</dbReference>
<accession>A0ABD5Z8M6</accession>
<dbReference type="Gene3D" id="3.40.50.720">
    <property type="entry name" value="NAD(P)-binding Rossmann-like Domain"/>
    <property type="match status" value="1"/>
</dbReference>
<gene>
    <name evidence="7" type="ORF">ACFQJ9_19235</name>
</gene>
<evidence type="ECO:0000313" key="8">
    <source>
        <dbReference type="Proteomes" id="UP001596447"/>
    </source>
</evidence>
<sequence>MIPLFHDFDGATVIVVGGGPVGARKARRFAREADVVVVAPTFADADFGGAERVRAEPAADPEEATDWVERTDPALVVTATDDTDVNEAFATAARDAGTLVNRADHAEDREGPMDVVVPATVREDPVVAAVATGGASPALSKYLRERLEDELDGAGAMAELTADLREELKTREIPADQRHEALRAVVRDPRVWKSLRTGKPNGRQAADDVVGQVVGVEWP</sequence>
<dbReference type="EMBL" id="JBHTAR010000011">
    <property type="protein sequence ID" value="MFC7201512.1"/>
    <property type="molecule type" value="Genomic_DNA"/>
</dbReference>
<keyword evidence="4" id="KW-0520">NAD</keyword>
<dbReference type="GO" id="GO:0006779">
    <property type="term" value="P:porphyrin-containing compound biosynthetic process"/>
    <property type="evidence" value="ECO:0007669"/>
    <property type="project" value="UniProtKB-KW"/>
</dbReference>
<comment type="pathway">
    <text evidence="1">Porphyrin-containing compound metabolism; siroheme biosynthesis; sirohydrochlorin from precorrin-2: step 1/1.</text>
</comment>
<evidence type="ECO:0000256" key="1">
    <source>
        <dbReference type="ARBA" id="ARBA00005010"/>
    </source>
</evidence>
<dbReference type="GO" id="GO:0043115">
    <property type="term" value="F:precorrin-2 dehydrogenase activity"/>
    <property type="evidence" value="ECO:0007669"/>
    <property type="project" value="UniProtKB-EC"/>
</dbReference>
<organism evidence="7 8">
    <name type="scientific">Halospeciosus flavus</name>
    <dbReference type="NCBI Taxonomy" id="3032283"/>
    <lineage>
        <taxon>Archaea</taxon>
        <taxon>Methanobacteriati</taxon>
        <taxon>Methanobacteriota</taxon>
        <taxon>Stenosarchaea group</taxon>
        <taxon>Halobacteria</taxon>
        <taxon>Halobacteriales</taxon>
        <taxon>Halobacteriaceae</taxon>
        <taxon>Halospeciosus</taxon>
    </lineage>
</organism>
<evidence type="ECO:0000313" key="7">
    <source>
        <dbReference type="EMBL" id="MFC7201512.1"/>
    </source>
</evidence>
<evidence type="ECO:0000256" key="6">
    <source>
        <dbReference type="ARBA" id="ARBA00047561"/>
    </source>
</evidence>
<keyword evidence="5" id="KW-0627">Porphyrin biosynthesis</keyword>
<dbReference type="AlphaFoldDB" id="A0ABD5Z8M6"/>
<dbReference type="NCBIfam" id="TIGR01470">
    <property type="entry name" value="cysG_Nterm"/>
    <property type="match status" value="1"/>
</dbReference>
<name>A0ABD5Z8M6_9EURY</name>
<dbReference type="InterPro" id="IPR006367">
    <property type="entry name" value="Sirohaem_synthase_N"/>
</dbReference>
<dbReference type="InterPro" id="IPR036291">
    <property type="entry name" value="NAD(P)-bd_dom_sf"/>
</dbReference>
<dbReference type="Proteomes" id="UP001596447">
    <property type="component" value="Unassembled WGS sequence"/>
</dbReference>
<comment type="catalytic activity">
    <reaction evidence="6">
        <text>precorrin-2 + NAD(+) = sirohydrochlorin + NADH + 2 H(+)</text>
        <dbReference type="Rhea" id="RHEA:15613"/>
        <dbReference type="ChEBI" id="CHEBI:15378"/>
        <dbReference type="ChEBI" id="CHEBI:57540"/>
        <dbReference type="ChEBI" id="CHEBI:57945"/>
        <dbReference type="ChEBI" id="CHEBI:58351"/>
        <dbReference type="ChEBI" id="CHEBI:58827"/>
        <dbReference type="EC" id="1.3.1.76"/>
    </reaction>
</comment>
<evidence type="ECO:0000256" key="3">
    <source>
        <dbReference type="ARBA" id="ARBA00023002"/>
    </source>
</evidence>
<dbReference type="SUPFAM" id="SSF51735">
    <property type="entry name" value="NAD(P)-binding Rossmann-fold domains"/>
    <property type="match status" value="1"/>
</dbReference>